<feature type="binding site" evidence="5">
    <location>
        <begin position="65"/>
        <end position="69"/>
    </location>
    <ligand>
        <name>ATP</name>
        <dbReference type="ChEBI" id="CHEBI:30616"/>
    </ligand>
</feature>
<dbReference type="Gene3D" id="3.40.50.300">
    <property type="entry name" value="P-loop containing nucleotide triphosphate hydrolases"/>
    <property type="match status" value="1"/>
</dbReference>
<accession>A0A7C3YQT3</accession>
<dbReference type="CDD" id="cd00009">
    <property type="entry name" value="AAA"/>
    <property type="match status" value="1"/>
</dbReference>
<protein>
    <recommendedName>
        <fullName evidence="5">ORC1-type DNA replication protein</fullName>
    </recommendedName>
</protein>
<evidence type="ECO:0000256" key="1">
    <source>
        <dbReference type="ARBA" id="ARBA00006184"/>
    </source>
</evidence>
<dbReference type="InterPro" id="IPR036390">
    <property type="entry name" value="WH_DNA-bd_sf"/>
</dbReference>
<organism evidence="8">
    <name type="scientific">Geoglobus ahangari</name>
    <dbReference type="NCBI Taxonomy" id="113653"/>
    <lineage>
        <taxon>Archaea</taxon>
        <taxon>Methanobacteriati</taxon>
        <taxon>Methanobacteriota</taxon>
        <taxon>Archaeoglobi</taxon>
        <taxon>Archaeoglobales</taxon>
        <taxon>Archaeoglobaceae</taxon>
        <taxon>Geoglobus</taxon>
    </lineage>
</organism>
<dbReference type="SUPFAM" id="SSF52540">
    <property type="entry name" value="P-loop containing nucleoside triphosphate hydrolases"/>
    <property type="match status" value="1"/>
</dbReference>
<evidence type="ECO:0000313" key="9">
    <source>
        <dbReference type="EMBL" id="HHF48839.1"/>
    </source>
</evidence>
<dbReference type="NCBIfam" id="NF001625">
    <property type="entry name" value="PRK00411.1-3"/>
    <property type="match status" value="1"/>
</dbReference>
<dbReference type="SUPFAM" id="SSF46785">
    <property type="entry name" value="Winged helix' DNA-binding domain"/>
    <property type="match status" value="1"/>
</dbReference>
<feature type="binding site" evidence="5">
    <location>
        <position position="208"/>
    </location>
    <ligand>
        <name>ATP</name>
        <dbReference type="ChEBI" id="CHEBI:30616"/>
    </ligand>
</feature>
<dbReference type="EMBL" id="DRUC01000102">
    <property type="protein sequence ID" value="HHF48839.1"/>
    <property type="molecule type" value="Genomic_DNA"/>
</dbReference>
<dbReference type="SMART" id="SM01074">
    <property type="entry name" value="Cdc6_C"/>
    <property type="match status" value="1"/>
</dbReference>
<evidence type="ECO:0000259" key="7">
    <source>
        <dbReference type="SMART" id="SM01074"/>
    </source>
</evidence>
<dbReference type="Gene3D" id="1.10.10.10">
    <property type="entry name" value="Winged helix-like DNA-binding domain superfamily/Winged helix DNA-binding domain"/>
    <property type="match status" value="1"/>
</dbReference>
<dbReference type="FunFam" id="3.40.50.300:FF:000930">
    <property type="entry name" value="ORC1-type DNA replication protein"/>
    <property type="match status" value="1"/>
</dbReference>
<dbReference type="PANTHER" id="PTHR10763">
    <property type="entry name" value="CELL DIVISION CONTROL PROTEIN 6-RELATED"/>
    <property type="match status" value="1"/>
</dbReference>
<dbReference type="InterPro" id="IPR049945">
    <property type="entry name" value="AAA_22"/>
</dbReference>
<gene>
    <name evidence="9" type="ORF">ENL48_06920</name>
    <name evidence="8" type="ORF">ENX77_07535</name>
</gene>
<dbReference type="HAMAP" id="MF_01407">
    <property type="entry name" value="ORC1_type_DNA_replic_protein"/>
    <property type="match status" value="1"/>
</dbReference>
<evidence type="ECO:0000256" key="3">
    <source>
        <dbReference type="ARBA" id="ARBA00022741"/>
    </source>
</evidence>
<evidence type="ECO:0000256" key="4">
    <source>
        <dbReference type="ARBA" id="ARBA00022840"/>
    </source>
</evidence>
<keyword evidence="4 5" id="KW-0067">ATP-binding</keyword>
<evidence type="ECO:0000256" key="2">
    <source>
        <dbReference type="ARBA" id="ARBA00022705"/>
    </source>
</evidence>
<dbReference type="Pfam" id="PF13401">
    <property type="entry name" value="AAA_22"/>
    <property type="match status" value="1"/>
</dbReference>
<dbReference type="InterPro" id="IPR050311">
    <property type="entry name" value="ORC1/CDC6"/>
</dbReference>
<comment type="similarity">
    <text evidence="1 5">Belongs to the CDC6/cdc18 family.</text>
</comment>
<feature type="binding site" evidence="5">
    <location>
        <position position="220"/>
    </location>
    <ligand>
        <name>ATP</name>
        <dbReference type="ChEBI" id="CHEBI:30616"/>
    </ligand>
</feature>
<dbReference type="CDD" id="cd18139">
    <property type="entry name" value="HLD_clamp_RarA"/>
    <property type="match status" value="1"/>
</dbReference>
<dbReference type="InterPro" id="IPR036388">
    <property type="entry name" value="WH-like_DNA-bd_sf"/>
</dbReference>
<dbReference type="InterPro" id="IPR027417">
    <property type="entry name" value="P-loop_NTPase"/>
</dbReference>
<feature type="domain" description="AAA+ ATPase" evidence="6">
    <location>
        <begin position="53"/>
        <end position="209"/>
    </location>
</feature>
<dbReference type="GO" id="GO:0005524">
    <property type="term" value="F:ATP binding"/>
    <property type="evidence" value="ECO:0007669"/>
    <property type="project" value="UniProtKB-UniRule"/>
</dbReference>
<feature type="domain" description="Cdc6 C-terminal" evidence="7">
    <location>
        <begin position="303"/>
        <end position="385"/>
    </location>
</feature>
<sequence>MDHNIFEKMLKKTKIFKNRDVLRHNYTPEYLPHRKEQIESIASVLLPALRGETPSNLFIYGKPGTGKTATVKFVGKQLEEASRKMNVHCYIHYLNCEIIDTQYRVLATLAKAFGKNVPITGWPTDQVYEEFVRAIDRRDQTIIIVLDEIDKLVKKGDEVLYNLSRINSELNNARVSLIGISNDLKFKNFLDPRVLSSLSEEEIVFPPYNASQLEDILSQRAELAFYDGVLDDEVIPFCAALAAQEHGDARKALDLLRISGEIAELRNEDKVTKEHVKEAVRKMERDHIIEAVKTLPNQSKLLLYSMILLHNSGKRKFTTGEVYSVYKSLCKKIEMDVLTQRRISDLISELDMLGIINSILISKGRYGRTREIKLEIPVDAVKEVILDDYRFAVLRDYEKTLTRNLSLDIFE</sequence>
<evidence type="ECO:0000313" key="8">
    <source>
        <dbReference type="EMBL" id="HGE66945.1"/>
    </source>
</evidence>
<evidence type="ECO:0000256" key="5">
    <source>
        <dbReference type="HAMAP-Rule" id="MF_01407"/>
    </source>
</evidence>
<dbReference type="GO" id="GO:0006260">
    <property type="term" value="P:DNA replication"/>
    <property type="evidence" value="ECO:0007669"/>
    <property type="project" value="UniProtKB-UniRule"/>
</dbReference>
<dbReference type="AlphaFoldDB" id="A0A7C3YQT3"/>
<dbReference type="Pfam" id="PF22703">
    <property type="entry name" value="Cdc6_lid"/>
    <property type="match status" value="1"/>
</dbReference>
<dbReference type="Pfam" id="PF09079">
    <property type="entry name" value="WHD_Cdc6"/>
    <property type="match status" value="1"/>
</dbReference>
<keyword evidence="3 5" id="KW-0547">Nucleotide-binding</keyword>
<dbReference type="InterPro" id="IPR003593">
    <property type="entry name" value="AAA+_ATPase"/>
</dbReference>
<name>A0A7C3YQT3_9EURY</name>
<dbReference type="PANTHER" id="PTHR10763:SF22">
    <property type="entry name" value="ORC1-TYPE DNA REPLICATION PROTEIN"/>
    <property type="match status" value="1"/>
</dbReference>
<reference evidence="8" key="1">
    <citation type="journal article" date="2020" name="mSystems">
        <title>Genome- and Community-Level Interaction Insights into Carbon Utilization and Element Cycling Functions of Hydrothermarchaeota in Hydrothermal Sediment.</title>
        <authorList>
            <person name="Zhou Z."/>
            <person name="Liu Y."/>
            <person name="Xu W."/>
            <person name="Pan J."/>
            <person name="Luo Z.H."/>
            <person name="Li M."/>
        </authorList>
    </citation>
    <scope>NUCLEOTIDE SEQUENCE [LARGE SCALE GENOMIC DNA]</scope>
    <source>
        <strain evidence="9">SpSt-10</strain>
        <strain evidence="8">SpSt-97</strain>
    </source>
</reference>
<dbReference type="InterPro" id="IPR055237">
    <property type="entry name" value="Cdc6_lid"/>
</dbReference>
<dbReference type="SMART" id="SM00382">
    <property type="entry name" value="AAA"/>
    <property type="match status" value="1"/>
</dbReference>
<comment type="caution">
    <text evidence="8">The sequence shown here is derived from an EMBL/GenBank/DDBJ whole genome shotgun (WGS) entry which is preliminary data.</text>
</comment>
<proteinExistence type="inferred from homology"/>
<dbReference type="FunFam" id="1.10.8.60:FF:000073">
    <property type="entry name" value="ORC1-type DNA replication protein"/>
    <property type="match status" value="1"/>
</dbReference>
<evidence type="ECO:0000259" key="6">
    <source>
        <dbReference type="SMART" id="SM00382"/>
    </source>
</evidence>
<dbReference type="EMBL" id="DTPI01000033">
    <property type="protein sequence ID" value="HGE66945.1"/>
    <property type="molecule type" value="Genomic_DNA"/>
</dbReference>
<keyword evidence="2 5" id="KW-0235">DNA replication</keyword>
<dbReference type="Gene3D" id="1.10.8.60">
    <property type="match status" value="1"/>
</dbReference>
<dbReference type="InterPro" id="IPR015163">
    <property type="entry name" value="Cdc6_C"/>
</dbReference>
<dbReference type="CDD" id="cd08768">
    <property type="entry name" value="Cdc6_C"/>
    <property type="match status" value="1"/>
</dbReference>
<dbReference type="InterPro" id="IPR014277">
    <property type="entry name" value="Orc1/Cdc6_arc"/>
</dbReference>
<comment type="function">
    <text evidence="5">Involved in regulation of DNA replication.</text>
</comment>
<dbReference type="NCBIfam" id="TIGR02928">
    <property type="entry name" value="orc1/cdc6 family replication initiation protein"/>
    <property type="match status" value="1"/>
</dbReference>